<dbReference type="InterPro" id="IPR036621">
    <property type="entry name" value="Anticodon-bd_dom_sf"/>
</dbReference>
<keyword evidence="4 9" id="KW-0547">Nucleotide-binding</keyword>
<keyword evidence="3 9" id="KW-0436">Ligase</keyword>
<dbReference type="SUPFAM" id="SSF52954">
    <property type="entry name" value="Class II aaRS ABD-related"/>
    <property type="match status" value="1"/>
</dbReference>
<dbReference type="PIRSF" id="PIRSF001549">
    <property type="entry name" value="His-tRNA_synth"/>
    <property type="match status" value="1"/>
</dbReference>
<feature type="binding site" evidence="10">
    <location>
        <position position="112"/>
    </location>
    <ligand>
        <name>L-histidine</name>
        <dbReference type="ChEBI" id="CHEBI:57595"/>
    </ligand>
</feature>
<dbReference type="InterPro" id="IPR041715">
    <property type="entry name" value="HisRS-like_core"/>
</dbReference>
<evidence type="ECO:0000256" key="10">
    <source>
        <dbReference type="PIRSR" id="PIRSR001549-1"/>
    </source>
</evidence>
<comment type="subunit">
    <text evidence="9">Homodimer.</text>
</comment>
<organism evidence="12 13">
    <name type="scientific">Candidatus Segetimicrobium genomatis</name>
    <dbReference type="NCBI Taxonomy" id="2569760"/>
    <lineage>
        <taxon>Bacteria</taxon>
        <taxon>Bacillati</taxon>
        <taxon>Candidatus Sysuimicrobiota</taxon>
        <taxon>Candidatus Sysuimicrobiia</taxon>
        <taxon>Candidatus Sysuimicrobiales</taxon>
        <taxon>Candidatus Segetimicrobiaceae</taxon>
        <taxon>Candidatus Segetimicrobium</taxon>
    </lineage>
</organism>
<dbReference type="CDD" id="cd00773">
    <property type="entry name" value="HisRS-like_core"/>
    <property type="match status" value="1"/>
</dbReference>
<keyword evidence="5 9" id="KW-0067">ATP-binding</keyword>
<keyword evidence="6 9" id="KW-0648">Protein biosynthesis</keyword>
<feature type="binding site" evidence="10">
    <location>
        <begin position="81"/>
        <end position="83"/>
    </location>
    <ligand>
        <name>L-histidine</name>
        <dbReference type="ChEBI" id="CHEBI:57595"/>
    </ligand>
</feature>
<comment type="subcellular location">
    <subcellularLocation>
        <location evidence="9">Cytoplasm</location>
    </subcellularLocation>
</comment>
<dbReference type="InterPro" id="IPR033656">
    <property type="entry name" value="HisRS_anticodon"/>
</dbReference>
<dbReference type="PANTHER" id="PTHR43707:SF1">
    <property type="entry name" value="HISTIDINE--TRNA LIGASE, MITOCHONDRIAL-RELATED"/>
    <property type="match status" value="1"/>
</dbReference>
<sequence length="426" mass="46700">MDIKAPRGMQDILPAQVGRWHRVEAQIRDLAHRYGYQEIRTPVVEHTEVFLRGVGAGTDIVDKEMYTFLDRGERSLTLRAEGTAPVMRAFLEHNVGAAGLPVKVYYICPIFRYDRPQLGRFRQHTQFGAEVIGSPDPAADAEVLSLGVRLVEALGLRDVTVHLNSVGDAICRPRYIQALQDYFRPHLGEMCADCQRRFETNPLRLLDCKTDQRIVQGAPQIFSYLDDACRAHFDGVQAHLDAVGIRYALDPHIVRGLDYYTRTAAEVYSGKLGAQNAIFGGGRYDGLAEQLGGRPTPGVGFGLGIERLLLALEQEGLAPQAEQRLDAYIATAGAHTAPALALADRLRGAGIAVDVDVMARGLRAQMKQADRLGAVFVVVLGEDEIRRGVAAVREMATGTQEEVALAGLPEVLAARLRSRTAQRARA</sequence>
<evidence type="ECO:0000256" key="3">
    <source>
        <dbReference type="ARBA" id="ARBA00022598"/>
    </source>
</evidence>
<evidence type="ECO:0000256" key="8">
    <source>
        <dbReference type="ARBA" id="ARBA00047639"/>
    </source>
</evidence>
<keyword evidence="2 9" id="KW-0963">Cytoplasm</keyword>
<dbReference type="EMBL" id="VBAN01000156">
    <property type="protein sequence ID" value="TMI82535.1"/>
    <property type="molecule type" value="Genomic_DNA"/>
</dbReference>
<dbReference type="Proteomes" id="UP000318093">
    <property type="component" value="Unassembled WGS sequence"/>
</dbReference>
<keyword evidence="7 9" id="KW-0030">Aminoacyl-tRNA synthetase</keyword>
<dbReference type="Pfam" id="PF03129">
    <property type="entry name" value="HGTP_anticodon"/>
    <property type="match status" value="1"/>
</dbReference>
<dbReference type="InterPro" id="IPR045864">
    <property type="entry name" value="aa-tRNA-synth_II/BPL/LPL"/>
</dbReference>
<evidence type="ECO:0000256" key="7">
    <source>
        <dbReference type="ARBA" id="ARBA00023146"/>
    </source>
</evidence>
<feature type="binding site" evidence="10">
    <location>
        <begin position="259"/>
        <end position="260"/>
    </location>
    <ligand>
        <name>L-histidine</name>
        <dbReference type="ChEBI" id="CHEBI:57595"/>
    </ligand>
</feature>
<dbReference type="PANTHER" id="PTHR43707">
    <property type="entry name" value="HISTIDYL-TRNA SYNTHETASE"/>
    <property type="match status" value="1"/>
</dbReference>
<dbReference type="GO" id="GO:0004821">
    <property type="term" value="F:histidine-tRNA ligase activity"/>
    <property type="evidence" value="ECO:0007669"/>
    <property type="project" value="UniProtKB-UniRule"/>
</dbReference>
<dbReference type="InterPro" id="IPR004516">
    <property type="entry name" value="HisRS/HisZ"/>
</dbReference>
<evidence type="ECO:0000313" key="13">
    <source>
        <dbReference type="Proteomes" id="UP000318093"/>
    </source>
</evidence>
<dbReference type="CDD" id="cd00859">
    <property type="entry name" value="HisRS_anticodon"/>
    <property type="match status" value="1"/>
</dbReference>
<protein>
    <recommendedName>
        <fullName evidence="9">Histidine--tRNA ligase</fullName>
        <ecNumber evidence="9">6.1.1.21</ecNumber>
    </recommendedName>
    <alternativeName>
        <fullName evidence="9">Histidyl-tRNA synthetase</fullName>
        <shortName evidence="9">HisRS</shortName>
    </alternativeName>
</protein>
<proteinExistence type="inferred from homology"/>
<feature type="binding site" evidence="10">
    <location>
        <position position="126"/>
    </location>
    <ligand>
        <name>L-histidine</name>
        <dbReference type="ChEBI" id="CHEBI:57595"/>
    </ligand>
</feature>
<dbReference type="EC" id="6.1.1.21" evidence="9"/>
<dbReference type="GO" id="GO:0006427">
    <property type="term" value="P:histidyl-tRNA aminoacylation"/>
    <property type="evidence" value="ECO:0007669"/>
    <property type="project" value="UniProtKB-UniRule"/>
</dbReference>
<gene>
    <name evidence="9" type="primary">hisS</name>
    <name evidence="12" type="ORF">E6H03_05360</name>
</gene>
<dbReference type="PROSITE" id="PS50862">
    <property type="entry name" value="AA_TRNA_LIGASE_II"/>
    <property type="match status" value="1"/>
</dbReference>
<dbReference type="InterPro" id="IPR006195">
    <property type="entry name" value="aa-tRNA-synth_II"/>
</dbReference>
<evidence type="ECO:0000313" key="12">
    <source>
        <dbReference type="EMBL" id="TMI82535.1"/>
    </source>
</evidence>
<dbReference type="GO" id="GO:0005737">
    <property type="term" value="C:cytoplasm"/>
    <property type="evidence" value="ECO:0007669"/>
    <property type="project" value="UniProtKB-SubCell"/>
</dbReference>
<evidence type="ECO:0000256" key="5">
    <source>
        <dbReference type="ARBA" id="ARBA00022840"/>
    </source>
</evidence>
<dbReference type="GO" id="GO:0005524">
    <property type="term" value="F:ATP binding"/>
    <property type="evidence" value="ECO:0007669"/>
    <property type="project" value="UniProtKB-UniRule"/>
</dbReference>
<dbReference type="InterPro" id="IPR015807">
    <property type="entry name" value="His-tRNA-ligase"/>
</dbReference>
<feature type="binding site" evidence="10">
    <location>
        <position position="255"/>
    </location>
    <ligand>
        <name>L-histidine</name>
        <dbReference type="ChEBI" id="CHEBI:57595"/>
    </ligand>
</feature>
<reference evidence="12 13" key="1">
    <citation type="journal article" date="2019" name="Nat. Microbiol.">
        <title>Mediterranean grassland soil C-N compound turnover is dependent on rainfall and depth, and is mediated by genomically divergent microorganisms.</title>
        <authorList>
            <person name="Diamond S."/>
            <person name="Andeer P.F."/>
            <person name="Li Z."/>
            <person name="Crits-Christoph A."/>
            <person name="Burstein D."/>
            <person name="Anantharaman K."/>
            <person name="Lane K.R."/>
            <person name="Thomas B.C."/>
            <person name="Pan C."/>
            <person name="Northen T.R."/>
            <person name="Banfield J.F."/>
        </authorList>
    </citation>
    <scope>NUCLEOTIDE SEQUENCE [LARGE SCALE GENOMIC DNA]</scope>
    <source>
        <strain evidence="12">NP_6</strain>
    </source>
</reference>
<name>A0A537JG87_9BACT</name>
<accession>A0A537JG87</accession>
<dbReference type="Gene3D" id="3.30.930.10">
    <property type="entry name" value="Bira Bifunctional Protein, Domain 2"/>
    <property type="match status" value="1"/>
</dbReference>
<dbReference type="HAMAP" id="MF_00127">
    <property type="entry name" value="His_tRNA_synth"/>
    <property type="match status" value="1"/>
</dbReference>
<dbReference type="AlphaFoldDB" id="A0A537JG87"/>
<comment type="caution">
    <text evidence="12">The sequence shown here is derived from an EMBL/GenBank/DDBJ whole genome shotgun (WGS) entry which is preliminary data.</text>
</comment>
<evidence type="ECO:0000259" key="11">
    <source>
        <dbReference type="PROSITE" id="PS50862"/>
    </source>
</evidence>
<dbReference type="Pfam" id="PF13393">
    <property type="entry name" value="tRNA-synt_His"/>
    <property type="match status" value="1"/>
</dbReference>
<dbReference type="NCBIfam" id="TIGR00442">
    <property type="entry name" value="hisS"/>
    <property type="match status" value="1"/>
</dbReference>
<evidence type="ECO:0000256" key="1">
    <source>
        <dbReference type="ARBA" id="ARBA00008226"/>
    </source>
</evidence>
<comment type="catalytic activity">
    <reaction evidence="8 9">
        <text>tRNA(His) + L-histidine + ATP = L-histidyl-tRNA(His) + AMP + diphosphate + H(+)</text>
        <dbReference type="Rhea" id="RHEA:17313"/>
        <dbReference type="Rhea" id="RHEA-COMP:9665"/>
        <dbReference type="Rhea" id="RHEA-COMP:9689"/>
        <dbReference type="ChEBI" id="CHEBI:15378"/>
        <dbReference type="ChEBI" id="CHEBI:30616"/>
        <dbReference type="ChEBI" id="CHEBI:33019"/>
        <dbReference type="ChEBI" id="CHEBI:57595"/>
        <dbReference type="ChEBI" id="CHEBI:78442"/>
        <dbReference type="ChEBI" id="CHEBI:78527"/>
        <dbReference type="ChEBI" id="CHEBI:456215"/>
        <dbReference type="EC" id="6.1.1.21"/>
    </reaction>
</comment>
<evidence type="ECO:0000256" key="4">
    <source>
        <dbReference type="ARBA" id="ARBA00022741"/>
    </source>
</evidence>
<dbReference type="Gene3D" id="3.40.50.800">
    <property type="entry name" value="Anticodon-binding domain"/>
    <property type="match status" value="1"/>
</dbReference>
<comment type="similarity">
    <text evidence="1 9">Belongs to the class-II aminoacyl-tRNA synthetase family.</text>
</comment>
<evidence type="ECO:0000256" key="6">
    <source>
        <dbReference type="ARBA" id="ARBA00022917"/>
    </source>
</evidence>
<dbReference type="SUPFAM" id="SSF55681">
    <property type="entry name" value="Class II aaRS and biotin synthetases"/>
    <property type="match status" value="1"/>
</dbReference>
<dbReference type="InterPro" id="IPR004154">
    <property type="entry name" value="Anticodon-bd"/>
</dbReference>
<feature type="domain" description="Aminoacyl-transfer RNA synthetases class-II family profile" evidence="11">
    <location>
        <begin position="22"/>
        <end position="338"/>
    </location>
</feature>
<feature type="binding site" evidence="10">
    <location>
        <position position="130"/>
    </location>
    <ligand>
        <name>L-histidine</name>
        <dbReference type="ChEBI" id="CHEBI:57595"/>
    </ligand>
</feature>
<evidence type="ECO:0000256" key="2">
    <source>
        <dbReference type="ARBA" id="ARBA00022490"/>
    </source>
</evidence>
<evidence type="ECO:0000256" key="9">
    <source>
        <dbReference type="HAMAP-Rule" id="MF_00127"/>
    </source>
</evidence>